<organism evidence="2">
    <name type="scientific">uncultured Caudovirales phage</name>
    <dbReference type="NCBI Taxonomy" id="2100421"/>
    <lineage>
        <taxon>Viruses</taxon>
        <taxon>Duplodnaviria</taxon>
        <taxon>Heunggongvirae</taxon>
        <taxon>Uroviricota</taxon>
        <taxon>Caudoviricetes</taxon>
        <taxon>Peduoviridae</taxon>
        <taxon>Maltschvirus</taxon>
        <taxon>Maltschvirus maltsch</taxon>
    </lineage>
</organism>
<evidence type="ECO:0000313" key="5">
    <source>
        <dbReference type="EMBL" id="CAB4219268.1"/>
    </source>
</evidence>
<evidence type="ECO:0000256" key="1">
    <source>
        <dbReference type="SAM" id="Phobius"/>
    </source>
</evidence>
<dbReference type="EMBL" id="LR796783">
    <property type="protein sequence ID" value="CAB4166478.1"/>
    <property type="molecule type" value="Genomic_DNA"/>
</dbReference>
<keyword evidence="1" id="KW-0472">Membrane</keyword>
<dbReference type="EMBL" id="LR797476">
    <property type="protein sequence ID" value="CAB4219268.1"/>
    <property type="molecule type" value="Genomic_DNA"/>
</dbReference>
<sequence length="30" mass="3420">MNKVIDWSVPVLLALAVAGYMINLFQRFPL</sequence>
<feature type="transmembrane region" description="Helical" evidence="1">
    <location>
        <begin position="7"/>
        <end position="25"/>
    </location>
</feature>
<reference evidence="2" key="1">
    <citation type="submission" date="2020-04" db="EMBL/GenBank/DDBJ databases">
        <authorList>
            <person name="Chiriac C."/>
            <person name="Salcher M."/>
            <person name="Ghai R."/>
            <person name="Kavagutti S V."/>
        </authorList>
    </citation>
    <scope>NUCLEOTIDE SEQUENCE</scope>
</reference>
<accession>A0A6J5PB74</accession>
<keyword evidence="1" id="KW-1133">Transmembrane helix</keyword>
<evidence type="ECO:0000313" key="2">
    <source>
        <dbReference type="EMBL" id="CAB4166478.1"/>
    </source>
</evidence>
<name>A0A6J5PB74_9CAUD</name>
<evidence type="ECO:0000313" key="3">
    <source>
        <dbReference type="EMBL" id="CAB4183605.1"/>
    </source>
</evidence>
<proteinExistence type="predicted"/>
<dbReference type="EMBL" id="LR797045">
    <property type="protein sequence ID" value="CAB4183605.1"/>
    <property type="molecule type" value="Genomic_DNA"/>
</dbReference>
<protein>
    <submittedName>
        <fullName evidence="2">Uncharacterized protein</fullName>
    </submittedName>
</protein>
<gene>
    <name evidence="3" type="ORF">UFOVP1100_32</name>
    <name evidence="4" type="ORF">UFOVP1461_35</name>
    <name evidence="5" type="ORF">UFOVP1612_15</name>
    <name evidence="2" type="ORF">UFOVP839_37</name>
</gene>
<dbReference type="EMBL" id="LR797411">
    <property type="protein sequence ID" value="CAB4214405.1"/>
    <property type="molecule type" value="Genomic_DNA"/>
</dbReference>
<evidence type="ECO:0000313" key="4">
    <source>
        <dbReference type="EMBL" id="CAB4214405.1"/>
    </source>
</evidence>
<keyword evidence="1" id="KW-0812">Transmembrane</keyword>